<gene>
    <name evidence="3" type="ORF">DMAD_06513</name>
</gene>
<accession>A0AAU9FQS1</accession>
<evidence type="ECO:0000256" key="1">
    <source>
        <dbReference type="SAM" id="MobiDB-lite"/>
    </source>
</evidence>
<evidence type="ECO:0000256" key="2">
    <source>
        <dbReference type="SAM" id="SignalP"/>
    </source>
</evidence>
<name>A0AAU9FQS1_DROMD</name>
<feature type="compositionally biased region" description="Polar residues" evidence="1">
    <location>
        <begin position="446"/>
        <end position="458"/>
    </location>
</feature>
<dbReference type="AlphaFoldDB" id="A0AAU9FQS1"/>
<evidence type="ECO:0000313" key="3">
    <source>
        <dbReference type="EMBL" id="BFF98327.1"/>
    </source>
</evidence>
<evidence type="ECO:0000313" key="4">
    <source>
        <dbReference type="Proteomes" id="UP001500889"/>
    </source>
</evidence>
<dbReference type="EMBL" id="AP029265">
    <property type="protein sequence ID" value="BFF98327.1"/>
    <property type="molecule type" value="Genomic_DNA"/>
</dbReference>
<reference evidence="3 4" key="1">
    <citation type="submission" date="2024-02" db="EMBL/GenBank/DDBJ databases">
        <title>A chromosome-level genome assembly of Drosophila madeirensis, a fruit fly species endemic to Madeira island.</title>
        <authorList>
            <person name="Tomihara K."/>
            <person name="Llopart A."/>
            <person name="Yamamoto D."/>
        </authorList>
    </citation>
    <scope>NUCLEOTIDE SEQUENCE [LARGE SCALE GENOMIC DNA]</scope>
    <source>
        <strain evidence="3 4">RF1</strain>
    </source>
</reference>
<organism evidence="3 4">
    <name type="scientific">Drosophila madeirensis</name>
    <name type="common">Fruit fly</name>
    <dbReference type="NCBI Taxonomy" id="30013"/>
    <lineage>
        <taxon>Eukaryota</taxon>
        <taxon>Metazoa</taxon>
        <taxon>Ecdysozoa</taxon>
        <taxon>Arthropoda</taxon>
        <taxon>Hexapoda</taxon>
        <taxon>Insecta</taxon>
        <taxon>Pterygota</taxon>
        <taxon>Neoptera</taxon>
        <taxon>Endopterygota</taxon>
        <taxon>Diptera</taxon>
        <taxon>Brachycera</taxon>
        <taxon>Muscomorpha</taxon>
        <taxon>Ephydroidea</taxon>
        <taxon>Drosophilidae</taxon>
        <taxon>Drosophila</taxon>
        <taxon>Sophophora</taxon>
    </lineage>
</organism>
<keyword evidence="2" id="KW-0732">Signal</keyword>
<dbReference type="Proteomes" id="UP001500889">
    <property type="component" value="Chromosome J"/>
</dbReference>
<protein>
    <submittedName>
        <fullName evidence="3">Mucin-5AC-like</fullName>
    </submittedName>
</protein>
<feature type="region of interest" description="Disordered" evidence="1">
    <location>
        <begin position="252"/>
        <end position="496"/>
    </location>
</feature>
<feature type="compositionally biased region" description="Low complexity" evidence="1">
    <location>
        <begin position="253"/>
        <end position="445"/>
    </location>
</feature>
<feature type="signal peptide" evidence="2">
    <location>
        <begin position="1"/>
        <end position="20"/>
    </location>
</feature>
<keyword evidence="4" id="KW-1185">Reference proteome</keyword>
<feature type="compositionally biased region" description="Low complexity" evidence="1">
    <location>
        <begin position="459"/>
        <end position="496"/>
    </location>
</feature>
<feature type="chain" id="PRO_5043684109" evidence="2">
    <location>
        <begin position="21"/>
        <end position="496"/>
    </location>
</feature>
<proteinExistence type="predicted"/>
<sequence length="496" mass="51076">MQKITAILALACGLLAFVSAQKCQECQSGNSAYCHSQTEYRNCMQNNPIGDIVSCDSGYVCSNTEDVCVLSYLVDGSSVLDVCGASGGNGDDCEVCSGSNKYSCVSKTQFVRCVDQQASTANVYSCATDEICVIEALATHGTLCVPTCAATFLNETATCSNSEYVAPPNPTVPTLDEQVKACKEAGELPANSNLPYFYTRYTNDATCSSYLYCEKISSVTWLAILYHCKRAQPFFDSASSRCVAIRPEDCAATTTSSPQEPTTSSSAGPTESTTTAEPTTSGPSEPTESSTSSSSEASSETPATTVSTNSPQEPTESSTSSSSEASSESTSTLAPTTSIPQESSETPTSSVPQEPTESSTSSSSPQEPTESSTNANSEASSEASSTPAPTSIPQESSETPTSSVPQEPTESSTSSSSPQEPTESSTNANSVASSEASSTPAPTTSIPQESSETPGSTVPTSGPQEPTESSTSSNSEASDETPATTGSTTSAPENQP</sequence>